<evidence type="ECO:0000313" key="3">
    <source>
        <dbReference type="EnsemblMetazoa" id="G34073.1:cds"/>
    </source>
</evidence>
<name>A0A8W8MH47_MAGGI</name>
<keyword evidence="1" id="KW-1133">Transmembrane helix</keyword>
<dbReference type="AlphaFoldDB" id="A0A8W8MH47"/>
<accession>A0A8W8MH47</accession>
<evidence type="ECO:0000313" key="4">
    <source>
        <dbReference type="Proteomes" id="UP000005408"/>
    </source>
</evidence>
<dbReference type="Proteomes" id="UP000005408">
    <property type="component" value="Unassembled WGS sequence"/>
</dbReference>
<reference evidence="3" key="1">
    <citation type="submission" date="2022-08" db="UniProtKB">
        <authorList>
            <consortium name="EnsemblMetazoa"/>
        </authorList>
    </citation>
    <scope>IDENTIFICATION</scope>
    <source>
        <strain evidence="3">05x7-T-G4-1.051#20</strain>
    </source>
</reference>
<dbReference type="Pfam" id="PF25273">
    <property type="entry name" value="DUF7869"/>
    <property type="match status" value="1"/>
</dbReference>
<keyword evidence="1" id="KW-0472">Membrane</keyword>
<proteinExistence type="predicted"/>
<organism evidence="3 4">
    <name type="scientific">Magallana gigas</name>
    <name type="common">Pacific oyster</name>
    <name type="synonym">Crassostrea gigas</name>
    <dbReference type="NCBI Taxonomy" id="29159"/>
    <lineage>
        <taxon>Eukaryota</taxon>
        <taxon>Metazoa</taxon>
        <taxon>Spiralia</taxon>
        <taxon>Lophotrochozoa</taxon>
        <taxon>Mollusca</taxon>
        <taxon>Bivalvia</taxon>
        <taxon>Autobranchia</taxon>
        <taxon>Pteriomorphia</taxon>
        <taxon>Ostreida</taxon>
        <taxon>Ostreoidea</taxon>
        <taxon>Ostreidae</taxon>
        <taxon>Magallana</taxon>
    </lineage>
</organism>
<dbReference type="PANTHER" id="PTHR33153">
    <property type="entry name" value="MYND-TYPE DOMAIN-CONTAINING PROTEIN"/>
    <property type="match status" value="1"/>
</dbReference>
<dbReference type="EnsemblMetazoa" id="G34073.1">
    <property type="protein sequence ID" value="G34073.1:cds"/>
    <property type="gene ID" value="G34073"/>
</dbReference>
<feature type="domain" description="DUF7869" evidence="2">
    <location>
        <begin position="119"/>
        <end position="188"/>
    </location>
</feature>
<keyword evidence="4" id="KW-1185">Reference proteome</keyword>
<sequence>MATQPTVELKLWVDLSALRIHEGSFVEITCVIVDLYQNRRSLNSSASTKDCQFKNIDVEDEFSGVIDGVSFDDLERQKYYKHQQKAKSYPNRYLSLFIIDGMDQSKTQLPHFVHAIKFTSAMWRLRVRLVGVIVHGIGVYAFFDLFEYSHSTNLTLSVLLSVIYMSRESPPDVLYLQMDNCARENKNRE</sequence>
<feature type="transmembrane region" description="Helical" evidence="1">
    <location>
        <begin position="125"/>
        <end position="143"/>
    </location>
</feature>
<keyword evidence="1" id="KW-0812">Transmembrane</keyword>
<evidence type="ECO:0000259" key="2">
    <source>
        <dbReference type="Pfam" id="PF25273"/>
    </source>
</evidence>
<dbReference type="PANTHER" id="PTHR33153:SF3">
    <property type="entry name" value="TRAFFICKING PROTEIN PARTICLE COMPLEX SUBUNIT 11 DOMAIN-CONTAINING PROTEIN"/>
    <property type="match status" value="1"/>
</dbReference>
<protein>
    <recommendedName>
        <fullName evidence="2">DUF7869 domain-containing protein</fullName>
    </recommendedName>
</protein>
<evidence type="ECO:0000256" key="1">
    <source>
        <dbReference type="SAM" id="Phobius"/>
    </source>
</evidence>
<dbReference type="InterPro" id="IPR057191">
    <property type="entry name" value="DUF7869"/>
</dbReference>